<dbReference type="EMBL" id="CP042305">
    <property type="protein sequence ID" value="QDZ14471.1"/>
    <property type="molecule type" value="Genomic_DNA"/>
</dbReference>
<name>A0A5B8M2T5_9MICO</name>
<dbReference type="AlphaFoldDB" id="A0A5B8M2T5"/>
<proteinExistence type="predicted"/>
<keyword evidence="3" id="KW-1185">Reference proteome</keyword>
<sequence>MADLSERVTRTLELDVTLPDPKAVGRVEVRRIRMLAGTPSGAHVHNGPVFGTIVAGRVRYAVEGAAERILTPGDVFYEPEGVRVDSFDALEDDAEFIGVFPLQPRQDAGMVFV</sequence>
<dbReference type="InterPro" id="IPR013096">
    <property type="entry name" value="Cupin_2"/>
</dbReference>
<protein>
    <submittedName>
        <fullName evidence="2">Cupin domain-containing protein</fullName>
    </submittedName>
</protein>
<evidence type="ECO:0000259" key="1">
    <source>
        <dbReference type="Pfam" id="PF07883"/>
    </source>
</evidence>
<dbReference type="RefSeq" id="WP_146319404.1">
    <property type="nucleotide sequence ID" value="NZ_CP042305.1"/>
</dbReference>
<dbReference type="InterPro" id="IPR011051">
    <property type="entry name" value="RmlC_Cupin_sf"/>
</dbReference>
<gene>
    <name evidence="2" type="ORF">FPZ11_06580</name>
</gene>
<dbReference type="Pfam" id="PF07883">
    <property type="entry name" value="Cupin_2"/>
    <property type="match status" value="1"/>
</dbReference>
<dbReference type="InterPro" id="IPR014710">
    <property type="entry name" value="RmlC-like_jellyroll"/>
</dbReference>
<feature type="domain" description="Cupin type-2" evidence="1">
    <location>
        <begin position="33"/>
        <end position="83"/>
    </location>
</feature>
<reference evidence="2 3" key="1">
    <citation type="submission" date="2019-07" db="EMBL/GenBank/DDBJ databases">
        <title>Full genome sequence of Humibacter sp. WJ7-1.</title>
        <authorList>
            <person name="Im W.-T."/>
        </authorList>
    </citation>
    <scope>NUCLEOTIDE SEQUENCE [LARGE SCALE GENOMIC DNA]</scope>
    <source>
        <strain evidence="2 3">WJ7-1</strain>
    </source>
</reference>
<dbReference type="KEGG" id="huw:FPZ11_06580"/>
<dbReference type="OrthoDB" id="122936at2"/>
<evidence type="ECO:0000313" key="3">
    <source>
        <dbReference type="Proteomes" id="UP000320216"/>
    </source>
</evidence>
<dbReference type="SUPFAM" id="SSF51182">
    <property type="entry name" value="RmlC-like cupins"/>
    <property type="match status" value="1"/>
</dbReference>
<organism evidence="2 3">
    <name type="scientific">Humibacter ginsenosidimutans</name>
    <dbReference type="NCBI Taxonomy" id="2599293"/>
    <lineage>
        <taxon>Bacteria</taxon>
        <taxon>Bacillati</taxon>
        <taxon>Actinomycetota</taxon>
        <taxon>Actinomycetes</taxon>
        <taxon>Micrococcales</taxon>
        <taxon>Microbacteriaceae</taxon>
        <taxon>Humibacter</taxon>
    </lineage>
</organism>
<dbReference type="Proteomes" id="UP000320216">
    <property type="component" value="Chromosome"/>
</dbReference>
<dbReference type="Gene3D" id="2.60.120.10">
    <property type="entry name" value="Jelly Rolls"/>
    <property type="match status" value="1"/>
</dbReference>
<evidence type="ECO:0000313" key="2">
    <source>
        <dbReference type="EMBL" id="QDZ14471.1"/>
    </source>
</evidence>
<accession>A0A5B8M2T5</accession>